<dbReference type="Pfam" id="PF13920">
    <property type="entry name" value="zf-C3HC4_3"/>
    <property type="match status" value="1"/>
</dbReference>
<keyword evidence="6" id="KW-1185">Reference proteome</keyword>
<keyword evidence="4" id="KW-0175">Coiled coil</keyword>
<dbReference type="AlphaFoldDB" id="A0A914MZ34"/>
<feature type="domain" description="RING-type" evidence="5">
    <location>
        <begin position="184"/>
        <end position="229"/>
    </location>
</feature>
<dbReference type="SUPFAM" id="SSF57850">
    <property type="entry name" value="RING/U-box"/>
    <property type="match status" value="1"/>
</dbReference>
<protein>
    <submittedName>
        <fullName evidence="7">RING-type domain-containing protein</fullName>
    </submittedName>
</protein>
<dbReference type="InterPro" id="IPR013083">
    <property type="entry name" value="Znf_RING/FYVE/PHD"/>
</dbReference>
<keyword evidence="2" id="KW-0862">Zinc</keyword>
<dbReference type="InterPro" id="IPR001841">
    <property type="entry name" value="Znf_RING"/>
</dbReference>
<evidence type="ECO:0000256" key="2">
    <source>
        <dbReference type="ARBA" id="ARBA00022833"/>
    </source>
</evidence>
<sequence length="241" mass="28680">MSTSLSDCLRELRRLRNAVEQQERTISSHERTIGRLRSLVLQTGLRVEILEGWAENGPTERRFRRSFSPVIGPGLIAMRQRESRQRREKNKEALKNLQLHEFSIEKLSCYEEEQRKQREEAEANDRLNAYSKNIIEKIQHNLEQRRQHLNIGNNDNELNGKMQRQLQWHYSFKVPRQLYWFDVCLVCQIHQNPSYMSTCGHVGTCKDCSKRLHDDAMLLDKVPRCPICRKVTVFFKYVFEF</sequence>
<name>A0A914MZ34_MELIC</name>
<reference evidence="7" key="1">
    <citation type="submission" date="2022-11" db="UniProtKB">
        <authorList>
            <consortium name="WormBaseParasite"/>
        </authorList>
    </citation>
    <scope>IDENTIFICATION</scope>
</reference>
<feature type="coiled-coil region" evidence="4">
    <location>
        <begin position="5"/>
        <end position="32"/>
    </location>
</feature>
<dbReference type="WBParaSite" id="Minc3s02942g32157">
    <property type="protein sequence ID" value="Minc3s02942g32157"/>
    <property type="gene ID" value="Minc3s02942g32157"/>
</dbReference>
<evidence type="ECO:0000259" key="5">
    <source>
        <dbReference type="PROSITE" id="PS50089"/>
    </source>
</evidence>
<evidence type="ECO:0000313" key="6">
    <source>
        <dbReference type="Proteomes" id="UP000887563"/>
    </source>
</evidence>
<keyword evidence="1 3" id="KW-0863">Zinc-finger</keyword>
<dbReference type="PROSITE" id="PS50089">
    <property type="entry name" value="ZF_RING_2"/>
    <property type="match status" value="1"/>
</dbReference>
<accession>A0A914MZ34</accession>
<proteinExistence type="predicted"/>
<organism evidence="6 7">
    <name type="scientific">Meloidogyne incognita</name>
    <name type="common">Southern root-knot nematode worm</name>
    <name type="synonym">Oxyuris incognita</name>
    <dbReference type="NCBI Taxonomy" id="6306"/>
    <lineage>
        <taxon>Eukaryota</taxon>
        <taxon>Metazoa</taxon>
        <taxon>Ecdysozoa</taxon>
        <taxon>Nematoda</taxon>
        <taxon>Chromadorea</taxon>
        <taxon>Rhabditida</taxon>
        <taxon>Tylenchina</taxon>
        <taxon>Tylenchomorpha</taxon>
        <taxon>Tylenchoidea</taxon>
        <taxon>Meloidogynidae</taxon>
        <taxon>Meloidogyninae</taxon>
        <taxon>Meloidogyne</taxon>
        <taxon>Meloidogyne incognita group</taxon>
    </lineage>
</organism>
<evidence type="ECO:0000256" key="1">
    <source>
        <dbReference type="ARBA" id="ARBA00022771"/>
    </source>
</evidence>
<evidence type="ECO:0000256" key="3">
    <source>
        <dbReference type="PROSITE-ProRule" id="PRU00175"/>
    </source>
</evidence>
<evidence type="ECO:0000256" key="4">
    <source>
        <dbReference type="SAM" id="Coils"/>
    </source>
</evidence>
<dbReference type="GO" id="GO:0008270">
    <property type="term" value="F:zinc ion binding"/>
    <property type="evidence" value="ECO:0007669"/>
    <property type="project" value="UniProtKB-KW"/>
</dbReference>
<dbReference type="Gene3D" id="3.30.40.10">
    <property type="entry name" value="Zinc/RING finger domain, C3HC4 (zinc finger)"/>
    <property type="match status" value="1"/>
</dbReference>
<feature type="coiled-coil region" evidence="4">
    <location>
        <begin position="104"/>
        <end position="133"/>
    </location>
</feature>
<dbReference type="Proteomes" id="UP000887563">
    <property type="component" value="Unplaced"/>
</dbReference>
<evidence type="ECO:0000313" key="7">
    <source>
        <dbReference type="WBParaSite" id="Minc3s02942g32157"/>
    </source>
</evidence>
<keyword evidence="1 3" id="KW-0479">Metal-binding</keyword>